<comment type="catalytic activity">
    <reaction evidence="11">
        <text>[protein]-C-terminal L-amino acid-glycyl-phosphatidylethanolamide + H2O = [protein]-C-terminal L-amino acid-glycine + a 1,2-diacyl-sn-glycero-3-phosphoethanolamine</text>
        <dbReference type="Rhea" id="RHEA:67548"/>
        <dbReference type="Rhea" id="RHEA-COMP:17323"/>
        <dbReference type="Rhea" id="RHEA-COMP:17324"/>
        <dbReference type="ChEBI" id="CHEBI:15377"/>
        <dbReference type="ChEBI" id="CHEBI:64612"/>
        <dbReference type="ChEBI" id="CHEBI:172940"/>
        <dbReference type="ChEBI" id="CHEBI:172941"/>
    </reaction>
    <physiologicalReaction direction="left-to-right" evidence="11">
        <dbReference type="Rhea" id="RHEA:67549"/>
    </physiologicalReaction>
</comment>
<keyword evidence="5 12" id="KW-0645">Protease</keyword>
<dbReference type="EC" id="3.4.22.-" evidence="12"/>
<evidence type="ECO:0000256" key="5">
    <source>
        <dbReference type="ARBA" id="ARBA00022670"/>
    </source>
</evidence>
<dbReference type="GO" id="GO:0034727">
    <property type="term" value="P:piecemeal microautophagy of the nucleus"/>
    <property type="evidence" value="ECO:0007669"/>
    <property type="project" value="TreeGrafter"/>
</dbReference>
<reference evidence="15" key="2">
    <citation type="submission" date="2025-08" db="UniProtKB">
        <authorList>
            <consortium name="Ensembl"/>
        </authorList>
    </citation>
    <scope>IDENTIFICATION</scope>
</reference>
<feature type="transmembrane region" description="Helical" evidence="13">
    <location>
        <begin position="6"/>
        <end position="24"/>
    </location>
</feature>
<keyword evidence="16" id="KW-1185">Reference proteome</keyword>
<evidence type="ECO:0000259" key="14">
    <source>
        <dbReference type="Pfam" id="PF03416"/>
    </source>
</evidence>
<dbReference type="GO" id="GO:0004197">
    <property type="term" value="F:cysteine-type endopeptidase activity"/>
    <property type="evidence" value="ECO:0007669"/>
    <property type="project" value="TreeGrafter"/>
</dbReference>
<evidence type="ECO:0000256" key="13">
    <source>
        <dbReference type="SAM" id="Phobius"/>
    </source>
</evidence>
<comment type="similarity">
    <text evidence="2 12">Belongs to the peptidase C54 family.</text>
</comment>
<keyword evidence="13" id="KW-0472">Membrane</keyword>
<proteinExistence type="inferred from homology"/>
<dbReference type="InterPro" id="IPR005078">
    <property type="entry name" value="Peptidase_C54"/>
</dbReference>
<dbReference type="SUPFAM" id="SSF54001">
    <property type="entry name" value="Cysteine proteinases"/>
    <property type="match status" value="1"/>
</dbReference>
<dbReference type="InterPro" id="IPR038765">
    <property type="entry name" value="Papain-like_cys_pep_sf"/>
</dbReference>
<dbReference type="GO" id="GO:0016485">
    <property type="term" value="P:protein processing"/>
    <property type="evidence" value="ECO:0007669"/>
    <property type="project" value="TreeGrafter"/>
</dbReference>
<evidence type="ECO:0000256" key="1">
    <source>
        <dbReference type="ARBA" id="ARBA00004496"/>
    </source>
</evidence>
<dbReference type="PANTHER" id="PTHR22624">
    <property type="entry name" value="CYSTEINE PROTEASE ATG4"/>
    <property type="match status" value="1"/>
</dbReference>
<dbReference type="GO" id="GO:0019786">
    <property type="term" value="F:protein-phosphatidylethanolamide deconjugating activity"/>
    <property type="evidence" value="ECO:0007669"/>
    <property type="project" value="InterPro"/>
</dbReference>
<keyword evidence="6 12" id="KW-0378">Hydrolase</keyword>
<accession>A0A4W6F0J0</accession>
<comment type="catalytic activity">
    <reaction evidence="10">
        <text>[protein]-C-terminal L-amino acid-glycyl-phosphatidylserine + H2O = [protein]-C-terminal L-amino acid-glycine + a 1,2-diacyl-sn-glycero-3-phospho-L-serine</text>
        <dbReference type="Rhea" id="RHEA:67576"/>
        <dbReference type="Rhea" id="RHEA-COMP:17324"/>
        <dbReference type="Rhea" id="RHEA-COMP:17326"/>
        <dbReference type="ChEBI" id="CHEBI:15377"/>
        <dbReference type="ChEBI" id="CHEBI:57262"/>
        <dbReference type="ChEBI" id="CHEBI:172940"/>
        <dbReference type="ChEBI" id="CHEBI:172942"/>
    </reaction>
    <physiologicalReaction direction="left-to-right" evidence="10">
        <dbReference type="Rhea" id="RHEA:67577"/>
    </physiologicalReaction>
</comment>
<protein>
    <recommendedName>
        <fullName evidence="12">Cysteine protease</fullName>
        <ecNumber evidence="12">3.4.22.-</ecNumber>
    </recommendedName>
</protein>
<dbReference type="Proteomes" id="UP000314980">
    <property type="component" value="Unassembled WGS sequence"/>
</dbReference>
<comment type="subcellular location">
    <subcellularLocation>
        <location evidence="1 12">Cytoplasm</location>
    </subcellularLocation>
</comment>
<dbReference type="GO" id="GO:0035973">
    <property type="term" value="P:aggrephagy"/>
    <property type="evidence" value="ECO:0007669"/>
    <property type="project" value="TreeGrafter"/>
</dbReference>
<evidence type="ECO:0000313" key="15">
    <source>
        <dbReference type="Ensembl" id="ENSLCAP00010043863.1"/>
    </source>
</evidence>
<organism evidence="15 16">
    <name type="scientific">Lates calcarifer</name>
    <name type="common">Barramundi</name>
    <name type="synonym">Holocentrus calcarifer</name>
    <dbReference type="NCBI Taxonomy" id="8187"/>
    <lineage>
        <taxon>Eukaryota</taxon>
        <taxon>Metazoa</taxon>
        <taxon>Chordata</taxon>
        <taxon>Craniata</taxon>
        <taxon>Vertebrata</taxon>
        <taxon>Euteleostomi</taxon>
        <taxon>Actinopterygii</taxon>
        <taxon>Neopterygii</taxon>
        <taxon>Teleostei</taxon>
        <taxon>Neoteleostei</taxon>
        <taxon>Acanthomorphata</taxon>
        <taxon>Carangaria</taxon>
        <taxon>Carangaria incertae sedis</taxon>
        <taxon>Centropomidae</taxon>
        <taxon>Lates</taxon>
    </lineage>
</organism>
<evidence type="ECO:0000256" key="6">
    <source>
        <dbReference type="ARBA" id="ARBA00022801"/>
    </source>
</evidence>
<dbReference type="PANTHER" id="PTHR22624:SF36">
    <property type="entry name" value="CYSTEINE PROTEASE ATG4D"/>
    <property type="match status" value="1"/>
</dbReference>
<sequence>MEQCQIWSVLSLCHVALLYFYCAIRADLLVLFCQVRLNCISFPFNVSGWSLKQKSKFSKSSPVIMLGKSYELKDQGERERFRRAFVSLLWLTYRRGFPPLAGCSLTTDSGWGCVLRTGQMLLAQGLLLHLMPPGWTWSVSHHVVKDDMDLESHPANSGQSFKEGTNKRGRKLSLGSLLDRPMEATHRRVVSWFADHPTAPFGIHQLVELGKSSGKKAGDWYGPSIAAHILQKAVATSADLPNLVVYVAQDCTIYLEDVKRLCERPPPQSWKSVIILVPVRLGGQDLNPAYVNCVKVYKQYLYAFTLICIPGKLSSLWGKC</sequence>
<evidence type="ECO:0000256" key="10">
    <source>
        <dbReference type="ARBA" id="ARBA00029289"/>
    </source>
</evidence>
<feature type="domain" description="Peptidase C54 catalytic" evidence="14">
    <location>
        <begin position="79"/>
        <end position="297"/>
    </location>
</feature>
<keyword evidence="8 12" id="KW-0653">Protein transport</keyword>
<evidence type="ECO:0000256" key="12">
    <source>
        <dbReference type="RuleBase" id="RU363115"/>
    </source>
</evidence>
<evidence type="ECO:0000256" key="7">
    <source>
        <dbReference type="ARBA" id="ARBA00022807"/>
    </source>
</evidence>
<comment type="function">
    <text evidence="12">Cysteine protease that plays a key role in autophagy by mediating both proteolytic activation and delipidation of ATG8 family proteins.</text>
</comment>
<dbReference type="GO" id="GO:0000423">
    <property type="term" value="P:mitophagy"/>
    <property type="evidence" value="ECO:0007669"/>
    <property type="project" value="TreeGrafter"/>
</dbReference>
<dbReference type="GO" id="GO:0015031">
    <property type="term" value="P:protein transport"/>
    <property type="evidence" value="ECO:0007669"/>
    <property type="project" value="UniProtKB-KW"/>
</dbReference>
<evidence type="ECO:0000256" key="2">
    <source>
        <dbReference type="ARBA" id="ARBA00010958"/>
    </source>
</evidence>
<evidence type="ECO:0000256" key="9">
    <source>
        <dbReference type="ARBA" id="ARBA00023006"/>
    </source>
</evidence>
<dbReference type="AlphaFoldDB" id="A0A4W6F0J0"/>
<evidence type="ECO:0000256" key="4">
    <source>
        <dbReference type="ARBA" id="ARBA00022490"/>
    </source>
</evidence>
<dbReference type="Pfam" id="PF03416">
    <property type="entry name" value="Peptidase_C54"/>
    <property type="match status" value="1"/>
</dbReference>
<dbReference type="GO" id="GO:0000045">
    <property type="term" value="P:autophagosome assembly"/>
    <property type="evidence" value="ECO:0007669"/>
    <property type="project" value="TreeGrafter"/>
</dbReference>
<reference evidence="16" key="1">
    <citation type="submission" date="2015-09" db="EMBL/GenBank/DDBJ databases">
        <authorList>
            <person name="Sai Rama Sridatta P."/>
        </authorList>
    </citation>
    <scope>NUCLEOTIDE SEQUENCE [LARGE SCALE GENOMIC DNA]</scope>
</reference>
<dbReference type="GO" id="GO:0005737">
    <property type="term" value="C:cytoplasm"/>
    <property type="evidence" value="ECO:0007669"/>
    <property type="project" value="UniProtKB-SubCell"/>
</dbReference>
<dbReference type="InterPro" id="IPR046792">
    <property type="entry name" value="Peptidase_C54_cat"/>
</dbReference>
<keyword evidence="9 12" id="KW-0072">Autophagy</keyword>
<keyword evidence="7" id="KW-0788">Thiol protease</keyword>
<name>A0A4W6F0J0_LATCA</name>
<evidence type="ECO:0000256" key="3">
    <source>
        <dbReference type="ARBA" id="ARBA00022448"/>
    </source>
</evidence>
<evidence type="ECO:0000256" key="11">
    <source>
        <dbReference type="ARBA" id="ARBA00029362"/>
    </source>
</evidence>
<reference evidence="15" key="3">
    <citation type="submission" date="2025-09" db="UniProtKB">
        <authorList>
            <consortium name="Ensembl"/>
        </authorList>
    </citation>
    <scope>IDENTIFICATION</scope>
</reference>
<evidence type="ECO:0000313" key="16">
    <source>
        <dbReference type="Proteomes" id="UP000314980"/>
    </source>
</evidence>
<dbReference type="Ensembl" id="ENSLCAT00010044943.1">
    <property type="protein sequence ID" value="ENSLCAP00010043863.1"/>
    <property type="gene ID" value="ENSLCAG00010020427.1"/>
</dbReference>
<keyword evidence="13" id="KW-1133">Transmembrane helix</keyword>
<keyword evidence="3" id="KW-0813">Transport</keyword>
<dbReference type="GeneTree" id="ENSGT00530000063000"/>
<evidence type="ECO:0000256" key="8">
    <source>
        <dbReference type="ARBA" id="ARBA00022927"/>
    </source>
</evidence>
<keyword evidence="4 12" id="KW-0963">Cytoplasm</keyword>
<keyword evidence="13" id="KW-0812">Transmembrane</keyword>
<gene>
    <name evidence="15" type="primary">ATG4D</name>
</gene>